<name>A0A9P0QMN5_9ASCO</name>
<keyword evidence="1" id="KW-0472">Membrane</keyword>
<gene>
    <name evidence="2" type="ORF">CLIB1423_05S05094</name>
</gene>
<feature type="transmembrane region" description="Helical" evidence="1">
    <location>
        <begin position="64"/>
        <end position="85"/>
    </location>
</feature>
<feature type="transmembrane region" description="Helical" evidence="1">
    <location>
        <begin position="34"/>
        <end position="58"/>
    </location>
</feature>
<dbReference type="Proteomes" id="UP000837801">
    <property type="component" value="Unassembled WGS sequence"/>
</dbReference>
<proteinExistence type="predicted"/>
<sequence length="346" mass="40111">MVNYTFIACGNLAAIFYILRYRHIQSRIVYSEDLLYLTILVVILAAWNIVILLSSAIHSKLNDAYIFIITLVSILLFKNFSLAIVRVVEMISFRIDSNATTFISNRDDLEGNRKSVTFDDTKVVLSYSEENSSVTYHPVRVFPSIDDWKYWTKKCAKILAIYLFTMVSCIILLPRSMMFVSTKTLFYYNDSFYIKTDHALFALEIEFVIFMVGKFNRVLKHPHFKHFPYITAIATIFIWVYSGALLLVNINCIIIFNDIISIMKDPELYIADSDNFISMLSTSLILTWLDCSADASTLCNNENAKVQFIREIMRQTWSVVNSINFLLVPLIIWIVIIEIRFRRACV</sequence>
<reference evidence="2" key="1">
    <citation type="submission" date="2022-03" db="EMBL/GenBank/DDBJ databases">
        <authorList>
            <person name="Legras J.-L."/>
            <person name="Devillers H."/>
            <person name="Grondin C."/>
        </authorList>
    </citation>
    <scope>NUCLEOTIDE SEQUENCE</scope>
    <source>
        <strain evidence="2">CLIB 1423</strain>
    </source>
</reference>
<evidence type="ECO:0000313" key="3">
    <source>
        <dbReference type="Proteomes" id="UP000837801"/>
    </source>
</evidence>
<keyword evidence="1" id="KW-0812">Transmembrane</keyword>
<dbReference type="AlphaFoldDB" id="A0A9P0QMN5"/>
<keyword evidence="3" id="KW-1185">Reference proteome</keyword>
<keyword evidence="1" id="KW-1133">Transmembrane helix</keyword>
<organism evidence="2 3">
    <name type="scientific">[Candida] railenensis</name>
    <dbReference type="NCBI Taxonomy" id="45579"/>
    <lineage>
        <taxon>Eukaryota</taxon>
        <taxon>Fungi</taxon>
        <taxon>Dikarya</taxon>
        <taxon>Ascomycota</taxon>
        <taxon>Saccharomycotina</taxon>
        <taxon>Pichiomycetes</taxon>
        <taxon>Debaryomycetaceae</taxon>
        <taxon>Kurtzmaniella</taxon>
    </lineage>
</organism>
<accession>A0A9P0QMN5</accession>
<evidence type="ECO:0000313" key="2">
    <source>
        <dbReference type="EMBL" id="CAH2352077.1"/>
    </source>
</evidence>
<protein>
    <submittedName>
        <fullName evidence="2">Uncharacterized protein</fullName>
    </submittedName>
</protein>
<evidence type="ECO:0000256" key="1">
    <source>
        <dbReference type="SAM" id="Phobius"/>
    </source>
</evidence>
<feature type="transmembrane region" description="Helical" evidence="1">
    <location>
        <begin position="6"/>
        <end position="22"/>
    </location>
</feature>
<comment type="caution">
    <text evidence="2">The sequence shown here is derived from an EMBL/GenBank/DDBJ whole genome shotgun (WGS) entry which is preliminary data.</text>
</comment>
<feature type="transmembrane region" description="Helical" evidence="1">
    <location>
        <begin position="159"/>
        <end position="178"/>
    </location>
</feature>
<dbReference type="EMBL" id="CAKXYY010000005">
    <property type="protein sequence ID" value="CAH2352077.1"/>
    <property type="molecule type" value="Genomic_DNA"/>
</dbReference>
<feature type="transmembrane region" description="Helical" evidence="1">
    <location>
        <begin position="227"/>
        <end position="256"/>
    </location>
</feature>
<feature type="transmembrane region" description="Helical" evidence="1">
    <location>
        <begin position="323"/>
        <end position="341"/>
    </location>
</feature>